<protein>
    <recommendedName>
        <fullName evidence="6">Glutaredoxin</fullName>
    </recommendedName>
</protein>
<gene>
    <name evidence="8" type="primary">grxC</name>
    <name evidence="8" type="ORF">NEJAP_3317</name>
</gene>
<evidence type="ECO:0000259" key="7">
    <source>
        <dbReference type="Pfam" id="PF00462"/>
    </source>
</evidence>
<dbReference type="SUPFAM" id="SSF52833">
    <property type="entry name" value="Thioredoxin-like"/>
    <property type="match status" value="1"/>
</dbReference>
<comment type="function">
    <text evidence="6">Has a glutathione-disulfide oxidoreductase activity in the presence of NADPH and glutathione reductase. Reduces low molecular weight disulfides and proteins.</text>
</comment>
<sequence>MITVYSSDWCPFCTNAKRLLDHKGVKYTEINVDNQPNKRAQMTELSGRTSVPQIFIGHTHVGGCDELYALERQGQLDTLISTQD</sequence>
<evidence type="ECO:0000256" key="1">
    <source>
        <dbReference type="ARBA" id="ARBA00007787"/>
    </source>
</evidence>
<dbReference type="GO" id="GO:0015038">
    <property type="term" value="F:glutathione disulfide oxidoreductase activity"/>
    <property type="evidence" value="ECO:0007669"/>
    <property type="project" value="UniProtKB-UniRule"/>
</dbReference>
<dbReference type="PANTHER" id="PTHR45694:SF18">
    <property type="entry name" value="GLUTAREDOXIN-1-RELATED"/>
    <property type="match status" value="1"/>
</dbReference>
<proteinExistence type="inferred from homology"/>
<dbReference type="AlphaFoldDB" id="A0A7R6SX80"/>
<feature type="domain" description="Glutaredoxin" evidence="7">
    <location>
        <begin position="2"/>
        <end position="61"/>
    </location>
</feature>
<dbReference type="Proteomes" id="UP000595332">
    <property type="component" value="Chromosome"/>
</dbReference>
<keyword evidence="6" id="KW-0963">Cytoplasm</keyword>
<evidence type="ECO:0000256" key="5">
    <source>
        <dbReference type="ARBA" id="ARBA00023284"/>
    </source>
</evidence>
<dbReference type="InterPro" id="IPR002109">
    <property type="entry name" value="Glutaredoxin"/>
</dbReference>
<dbReference type="CDD" id="cd03418">
    <property type="entry name" value="GRX_GRXb_1_3_like"/>
    <property type="match status" value="1"/>
</dbReference>
<keyword evidence="3 6" id="KW-0249">Electron transport</keyword>
<organism evidence="8 9">
    <name type="scientific">Neptunomonas japonica JAMM 1380</name>
    <dbReference type="NCBI Taxonomy" id="1441457"/>
    <lineage>
        <taxon>Bacteria</taxon>
        <taxon>Pseudomonadati</taxon>
        <taxon>Pseudomonadota</taxon>
        <taxon>Gammaproteobacteria</taxon>
        <taxon>Oceanospirillales</taxon>
        <taxon>Oceanospirillaceae</taxon>
        <taxon>Neptunomonas</taxon>
    </lineage>
</organism>
<dbReference type="EMBL" id="AP014546">
    <property type="protein sequence ID" value="BBB31255.1"/>
    <property type="molecule type" value="Genomic_DNA"/>
</dbReference>
<accession>A0A7R6SX80</accession>
<keyword evidence="5 6" id="KW-0676">Redox-active center</keyword>
<dbReference type="InterPro" id="IPR036249">
    <property type="entry name" value="Thioredoxin-like_sf"/>
</dbReference>
<dbReference type="PROSITE" id="PS51354">
    <property type="entry name" value="GLUTAREDOXIN_2"/>
    <property type="match status" value="1"/>
</dbReference>
<dbReference type="InterPro" id="IPR011900">
    <property type="entry name" value="GRX_bact"/>
</dbReference>
<evidence type="ECO:0000313" key="8">
    <source>
        <dbReference type="EMBL" id="BBB31255.1"/>
    </source>
</evidence>
<dbReference type="KEGG" id="njp:NEJAP_3317"/>
<dbReference type="Pfam" id="PF00462">
    <property type="entry name" value="Glutaredoxin"/>
    <property type="match status" value="1"/>
</dbReference>
<keyword evidence="9" id="KW-1185">Reference proteome</keyword>
<dbReference type="InterPro" id="IPR011767">
    <property type="entry name" value="GLR_AS"/>
</dbReference>
<comment type="similarity">
    <text evidence="1 6">Belongs to the glutaredoxin family.</text>
</comment>
<evidence type="ECO:0000256" key="4">
    <source>
        <dbReference type="ARBA" id="ARBA00023157"/>
    </source>
</evidence>
<keyword evidence="2 6" id="KW-0813">Transport</keyword>
<dbReference type="PRINTS" id="PR00160">
    <property type="entry name" value="GLUTAREDOXIN"/>
</dbReference>
<evidence type="ECO:0000313" key="9">
    <source>
        <dbReference type="Proteomes" id="UP000595332"/>
    </source>
</evidence>
<reference evidence="8 9" key="1">
    <citation type="journal article" date="2008" name="Int. J. Syst. Evol. Microbiol.">
        <title>Neptunomonas japonica sp. nov., an Osedax japonicus symbiont-like bacterium isolated from sediment adjacent to sperm whale carcasses off Kagoshima, Japan.</title>
        <authorList>
            <person name="Miyazaki M."/>
            <person name="Nogi Y."/>
            <person name="Fujiwara Y."/>
            <person name="Kawato M."/>
            <person name="Kubokawa K."/>
            <person name="Horikoshi K."/>
        </authorList>
    </citation>
    <scope>NUCLEOTIDE SEQUENCE [LARGE SCALE GENOMIC DNA]</scope>
    <source>
        <strain evidence="8 9">JAMM 1380</strain>
    </source>
</reference>
<dbReference type="PANTHER" id="PTHR45694">
    <property type="entry name" value="GLUTAREDOXIN 2"/>
    <property type="match status" value="1"/>
</dbReference>
<name>A0A7R6SX80_9GAMM</name>
<dbReference type="GO" id="GO:0005737">
    <property type="term" value="C:cytoplasm"/>
    <property type="evidence" value="ECO:0007669"/>
    <property type="project" value="TreeGrafter"/>
</dbReference>
<evidence type="ECO:0000256" key="2">
    <source>
        <dbReference type="ARBA" id="ARBA00022448"/>
    </source>
</evidence>
<dbReference type="InterPro" id="IPR014025">
    <property type="entry name" value="Glutaredoxin_subgr"/>
</dbReference>
<dbReference type="GO" id="GO:0034599">
    <property type="term" value="P:cellular response to oxidative stress"/>
    <property type="evidence" value="ECO:0007669"/>
    <property type="project" value="TreeGrafter"/>
</dbReference>
<keyword evidence="4" id="KW-1015">Disulfide bond</keyword>
<dbReference type="PROSITE" id="PS00195">
    <property type="entry name" value="GLUTAREDOXIN_1"/>
    <property type="match status" value="1"/>
</dbReference>
<dbReference type="Gene3D" id="3.40.30.10">
    <property type="entry name" value="Glutaredoxin"/>
    <property type="match status" value="1"/>
</dbReference>
<evidence type="ECO:0000256" key="6">
    <source>
        <dbReference type="RuleBase" id="RU364065"/>
    </source>
</evidence>
<dbReference type="GO" id="GO:0045454">
    <property type="term" value="P:cell redox homeostasis"/>
    <property type="evidence" value="ECO:0007669"/>
    <property type="project" value="InterPro"/>
</dbReference>
<dbReference type="NCBIfam" id="TIGR02181">
    <property type="entry name" value="GRX_bact"/>
    <property type="match status" value="1"/>
</dbReference>
<dbReference type="RefSeq" id="WP_201348372.1">
    <property type="nucleotide sequence ID" value="NZ_AP014546.1"/>
</dbReference>
<evidence type="ECO:0000256" key="3">
    <source>
        <dbReference type="ARBA" id="ARBA00022982"/>
    </source>
</evidence>